<dbReference type="KEGG" id="hme:HFX_1316"/>
<name>I3R466_HALMT</name>
<organism evidence="2 3">
    <name type="scientific">Haloferax mediterranei (strain ATCC 33500 / DSM 1411 / JCM 8866 / NBRC 14739 / NCIMB 2177 / R-4)</name>
    <name type="common">Halobacterium mediterranei</name>
    <dbReference type="NCBI Taxonomy" id="523841"/>
    <lineage>
        <taxon>Archaea</taxon>
        <taxon>Methanobacteriati</taxon>
        <taxon>Methanobacteriota</taxon>
        <taxon>Stenosarchaea group</taxon>
        <taxon>Halobacteria</taxon>
        <taxon>Halobacteriales</taxon>
        <taxon>Haloferacaceae</taxon>
        <taxon>Haloferax</taxon>
    </lineage>
</organism>
<protein>
    <submittedName>
        <fullName evidence="2">Uncharacterized protein</fullName>
    </submittedName>
</protein>
<dbReference type="STRING" id="523841.HFX_1316"/>
<dbReference type="HOGENOM" id="CLU_2284963_0_0_2"/>
<reference evidence="2 3" key="1">
    <citation type="journal article" date="2012" name="J. Bacteriol.">
        <title>Complete genome sequence of the metabolically versatile halophilic archaeon Haloferax mediterranei, a poly(3-hydroxybutyrate-co-3-hydroxyvalerate) producer.</title>
        <authorList>
            <person name="Han J."/>
            <person name="Zhang F."/>
            <person name="Hou J."/>
            <person name="Liu X."/>
            <person name="Li M."/>
            <person name="Liu H."/>
            <person name="Cai L."/>
            <person name="Zhang B."/>
            <person name="Chen Y."/>
            <person name="Zhou J."/>
            <person name="Hu S."/>
            <person name="Xiang H."/>
        </authorList>
    </citation>
    <scope>NUCLEOTIDE SEQUENCE [LARGE SCALE GENOMIC DNA]</scope>
    <source>
        <strain evidence="3">ATCC 33500 / DSM 1411 / JCM 8866 / NBRC 14739 / NCIMB 2177 / R-4</strain>
    </source>
</reference>
<dbReference type="AlphaFoldDB" id="I3R466"/>
<evidence type="ECO:0000313" key="3">
    <source>
        <dbReference type="Proteomes" id="UP000006469"/>
    </source>
</evidence>
<feature type="compositionally biased region" description="Polar residues" evidence="1">
    <location>
        <begin position="88"/>
        <end position="101"/>
    </location>
</feature>
<evidence type="ECO:0000313" key="2">
    <source>
        <dbReference type="EMBL" id="AFK19026.1"/>
    </source>
</evidence>
<gene>
    <name evidence="2" type="ordered locus">HFX_1316</name>
</gene>
<dbReference type="EMBL" id="CP001868">
    <property type="protein sequence ID" value="AFK19026.1"/>
    <property type="molecule type" value="Genomic_DNA"/>
</dbReference>
<feature type="region of interest" description="Disordered" evidence="1">
    <location>
        <begin position="80"/>
        <end position="101"/>
    </location>
</feature>
<evidence type="ECO:0000256" key="1">
    <source>
        <dbReference type="SAM" id="MobiDB-lite"/>
    </source>
</evidence>
<dbReference type="Proteomes" id="UP000006469">
    <property type="component" value="Chromosome"/>
</dbReference>
<proteinExistence type="predicted"/>
<sequence>MFRGRCDHDGDEQPVDEYEVEERTLATIERVLGLDESRPGRLESVYHSITIRKRRMNSEPATEINRTVHAMLAMVPGSSGRAIPEMRASSTAGSTKSPVLL</sequence>
<accession>I3R466</accession>